<reference evidence="3" key="1">
    <citation type="journal article" date="2019" name="Int. J. Syst. Evol. Microbiol.">
        <title>The Global Catalogue of Microorganisms (GCM) 10K type strain sequencing project: providing services to taxonomists for standard genome sequencing and annotation.</title>
        <authorList>
            <consortium name="The Broad Institute Genomics Platform"/>
            <consortium name="The Broad Institute Genome Sequencing Center for Infectious Disease"/>
            <person name="Wu L."/>
            <person name="Ma J."/>
        </authorList>
    </citation>
    <scope>NUCLEOTIDE SEQUENCE [LARGE SCALE GENOMIC DNA]</scope>
    <source>
        <strain evidence="3">CGMCC 4.1467</strain>
    </source>
</reference>
<feature type="transmembrane region" description="Helical" evidence="1">
    <location>
        <begin position="64"/>
        <end position="87"/>
    </location>
</feature>
<keyword evidence="1" id="KW-0472">Membrane</keyword>
<organism evidence="2 3">
    <name type="scientific">Haloferula chungangensis</name>
    <dbReference type="NCBI Taxonomy" id="1048331"/>
    <lineage>
        <taxon>Bacteria</taxon>
        <taxon>Pseudomonadati</taxon>
        <taxon>Verrucomicrobiota</taxon>
        <taxon>Verrucomicrobiia</taxon>
        <taxon>Verrucomicrobiales</taxon>
        <taxon>Verrucomicrobiaceae</taxon>
        <taxon>Haloferula</taxon>
    </lineage>
</organism>
<comment type="caution">
    <text evidence="2">The sequence shown here is derived from an EMBL/GenBank/DDBJ whole genome shotgun (WGS) entry which is preliminary data.</text>
</comment>
<evidence type="ECO:0000256" key="1">
    <source>
        <dbReference type="SAM" id="Phobius"/>
    </source>
</evidence>
<sequence length="168" mass="18538">MTPCYHPFIHLDPGVWKATKAAHITLTVIGTLHLAPALLVLAVFWDSLQSDYSIIGRGAEEVLILGSAMLGTISGGFAWCALCLLYFKRNDLRWQRIAWTTCAIFGYLTTPCICVWILWILNEEPGAGGFLLILFGIFISSVSCIILGRQNARLAAQLLQRRRTQGGS</sequence>
<protein>
    <submittedName>
        <fullName evidence="2">Uncharacterized protein</fullName>
    </submittedName>
</protein>
<keyword evidence="3" id="KW-1185">Reference proteome</keyword>
<evidence type="ECO:0000313" key="2">
    <source>
        <dbReference type="EMBL" id="MFC7338810.1"/>
    </source>
</evidence>
<name>A0ABW2LB72_9BACT</name>
<dbReference type="RefSeq" id="WP_379714664.1">
    <property type="nucleotide sequence ID" value="NZ_JBHTBS010000010.1"/>
</dbReference>
<gene>
    <name evidence="2" type="ORF">ACFQY0_16560</name>
</gene>
<proteinExistence type="predicted"/>
<feature type="transmembrane region" description="Helical" evidence="1">
    <location>
        <begin position="127"/>
        <end position="148"/>
    </location>
</feature>
<accession>A0ABW2LB72</accession>
<dbReference type="Proteomes" id="UP001596472">
    <property type="component" value="Unassembled WGS sequence"/>
</dbReference>
<dbReference type="EMBL" id="JBHTBS010000010">
    <property type="protein sequence ID" value="MFC7338810.1"/>
    <property type="molecule type" value="Genomic_DNA"/>
</dbReference>
<evidence type="ECO:0000313" key="3">
    <source>
        <dbReference type="Proteomes" id="UP001596472"/>
    </source>
</evidence>
<feature type="transmembrane region" description="Helical" evidence="1">
    <location>
        <begin position="99"/>
        <end position="121"/>
    </location>
</feature>
<keyword evidence="1" id="KW-0812">Transmembrane</keyword>
<keyword evidence="1" id="KW-1133">Transmembrane helix</keyword>
<feature type="transmembrane region" description="Helical" evidence="1">
    <location>
        <begin position="21"/>
        <end position="44"/>
    </location>
</feature>